<evidence type="ECO:0000256" key="3">
    <source>
        <dbReference type="ARBA" id="ARBA00022729"/>
    </source>
</evidence>
<feature type="chain" id="PRO_5046800488" description="VWFA domain-containing protein" evidence="4">
    <location>
        <begin position="23"/>
        <end position="430"/>
    </location>
</feature>
<dbReference type="Proteomes" id="UP001056535">
    <property type="component" value="Chromosome"/>
</dbReference>
<comment type="subcellular location">
    <subcellularLocation>
        <location evidence="1">Secreted</location>
    </subcellularLocation>
</comment>
<evidence type="ECO:0000256" key="1">
    <source>
        <dbReference type="ARBA" id="ARBA00004613"/>
    </source>
</evidence>
<dbReference type="InterPro" id="IPR002035">
    <property type="entry name" value="VWF_A"/>
</dbReference>
<keyword evidence="3 4" id="KW-0732">Signal</keyword>
<organism evidence="6 7">
    <name type="scientific">Ornithinimicrobium cryptoxanthini</name>
    <dbReference type="NCBI Taxonomy" id="2934161"/>
    <lineage>
        <taxon>Bacteria</taxon>
        <taxon>Bacillati</taxon>
        <taxon>Actinomycetota</taxon>
        <taxon>Actinomycetes</taxon>
        <taxon>Micrococcales</taxon>
        <taxon>Ornithinimicrobiaceae</taxon>
        <taxon>Ornithinimicrobium</taxon>
    </lineage>
</organism>
<evidence type="ECO:0000256" key="2">
    <source>
        <dbReference type="ARBA" id="ARBA00022525"/>
    </source>
</evidence>
<accession>A0ABY4YML8</accession>
<keyword evidence="2" id="KW-0964">Secreted</keyword>
<evidence type="ECO:0000259" key="5">
    <source>
        <dbReference type="PROSITE" id="PS50234"/>
    </source>
</evidence>
<gene>
    <name evidence="6" type="ORF">NF557_06755</name>
</gene>
<evidence type="ECO:0000313" key="6">
    <source>
        <dbReference type="EMBL" id="USQ77598.1"/>
    </source>
</evidence>
<sequence length="430" mass="43485">MNHRISAAAVATAAAMGLVATAAAGAVDPISVNEALDPGTSITITKTVSTPALPPQPDIVLLVDRTLSMNSAIAGVKANMATIISTVSASQPDAQWAVASYCDVEEPNLFLLHSDLTATTADTVAAVNSITLCGGGDEPEDQLNALWEIGSGAVNFRTDSSRIVVWFGDAPGHDPSLGHTLADATASLVSAEAKVVAISVGFNRLDVTGQATAITDATGGTLLSGIAVDEVSAAIVEGLSNLPVEVAGTSVCDLGLSTTLDPVSQTVTSGQEAVFEETITVAADAPQGTTLNCETQFTLNAADAGDGFTQSVSIDVNDVMAPEVGCVPGPNPGGKIPGSTNSGFFEMVSSDNVDAAVGIYVHDTASSAVFGPYPSGTTIKLTQAPGATPSVVPFRGAVDWKVKLKGDAELHATDAAGYETTSLCLVPPHH</sequence>
<dbReference type="PROSITE" id="PS50234">
    <property type="entry name" value="VWFA"/>
    <property type="match status" value="1"/>
</dbReference>
<reference evidence="6" key="1">
    <citation type="submission" date="2022-06" db="EMBL/GenBank/DDBJ databases">
        <title>Ornithinimicrobium JY.X270.</title>
        <authorList>
            <person name="Huang Y."/>
        </authorList>
    </citation>
    <scope>NUCLEOTIDE SEQUENCE</scope>
    <source>
        <strain evidence="6">JY.X270</strain>
    </source>
</reference>
<dbReference type="RefSeq" id="WP_252622908.1">
    <property type="nucleotide sequence ID" value="NZ_CP099490.1"/>
</dbReference>
<feature type="domain" description="VWFA" evidence="5">
    <location>
        <begin position="58"/>
        <end position="242"/>
    </location>
</feature>
<proteinExistence type="predicted"/>
<protein>
    <recommendedName>
        <fullName evidence="5">VWFA domain-containing protein</fullName>
    </recommendedName>
</protein>
<dbReference type="InterPro" id="IPR052969">
    <property type="entry name" value="Thr-specific_kinase-like"/>
</dbReference>
<evidence type="ECO:0000256" key="4">
    <source>
        <dbReference type="SAM" id="SignalP"/>
    </source>
</evidence>
<name>A0ABY4YML8_9MICO</name>
<dbReference type="PANTHER" id="PTHR47763">
    <property type="entry name" value="ALPHA-PROTEIN KINASE VWKA"/>
    <property type="match status" value="1"/>
</dbReference>
<dbReference type="InterPro" id="IPR036465">
    <property type="entry name" value="vWFA_dom_sf"/>
</dbReference>
<dbReference type="Gene3D" id="3.40.50.410">
    <property type="entry name" value="von Willebrand factor, type A domain"/>
    <property type="match status" value="1"/>
</dbReference>
<evidence type="ECO:0000313" key="7">
    <source>
        <dbReference type="Proteomes" id="UP001056535"/>
    </source>
</evidence>
<dbReference type="InterPro" id="IPR056861">
    <property type="entry name" value="HMCN1-like_VWA"/>
</dbReference>
<dbReference type="Pfam" id="PF25106">
    <property type="entry name" value="VWA_4"/>
    <property type="match status" value="1"/>
</dbReference>
<dbReference type="SUPFAM" id="SSF53300">
    <property type="entry name" value="vWA-like"/>
    <property type="match status" value="1"/>
</dbReference>
<feature type="signal peptide" evidence="4">
    <location>
        <begin position="1"/>
        <end position="22"/>
    </location>
</feature>
<keyword evidence="7" id="KW-1185">Reference proteome</keyword>
<dbReference type="EMBL" id="CP099490">
    <property type="protein sequence ID" value="USQ77598.1"/>
    <property type="molecule type" value="Genomic_DNA"/>
</dbReference>